<evidence type="ECO:0000256" key="5">
    <source>
        <dbReference type="ARBA" id="ARBA00023163"/>
    </source>
</evidence>
<feature type="domain" description="TACO1/YebC-like second and third" evidence="8">
    <location>
        <begin position="83"/>
        <end position="237"/>
    </location>
</feature>
<dbReference type="GO" id="GO:0006355">
    <property type="term" value="P:regulation of DNA-templated transcription"/>
    <property type="evidence" value="ECO:0007669"/>
    <property type="project" value="UniProtKB-UniRule"/>
</dbReference>
<accession>A0AAE3L2A2</accession>
<dbReference type="NCBIfam" id="NF001030">
    <property type="entry name" value="PRK00110.1"/>
    <property type="match status" value="1"/>
</dbReference>
<dbReference type="Pfam" id="PF01709">
    <property type="entry name" value="Transcrip_reg"/>
    <property type="match status" value="1"/>
</dbReference>
<evidence type="ECO:0000313" key="10">
    <source>
        <dbReference type="EMBL" id="MCS3904181.1"/>
    </source>
</evidence>
<dbReference type="InterPro" id="IPR017856">
    <property type="entry name" value="Integrase-like_N"/>
</dbReference>
<gene>
    <name evidence="10" type="ORF">J2T55_002216</name>
</gene>
<dbReference type="Proteomes" id="UP001204445">
    <property type="component" value="Unassembled WGS sequence"/>
</dbReference>
<evidence type="ECO:0000256" key="1">
    <source>
        <dbReference type="ARBA" id="ARBA00008724"/>
    </source>
</evidence>
<protein>
    <recommendedName>
        <fullName evidence="6">Probable transcriptional regulatory protein J2T55_002216</fullName>
    </recommendedName>
</protein>
<dbReference type="FunFam" id="1.10.10.200:FF:000001">
    <property type="entry name" value="Probable transcriptional regulatory protein YebC"/>
    <property type="match status" value="1"/>
</dbReference>
<evidence type="ECO:0000259" key="9">
    <source>
        <dbReference type="Pfam" id="PF20772"/>
    </source>
</evidence>
<dbReference type="Gene3D" id="3.30.70.980">
    <property type="match status" value="2"/>
</dbReference>
<keyword evidence="11" id="KW-1185">Reference proteome</keyword>
<sequence length="248" mass="27022">MAGHSKWANIQHRKGKQDAKRGKLFTKLIREITVAARLGGGDADTNPRLRAAIDSALGNNMPKDTVERAVRRGSGEEGIDPVEEVRYEGYGPGGVAVMVDCMTDNRNRTVADVRHAFNKCGGNLGTDGSVAYLFSKIGVINFAAGVDEDRLMEAAMEAGAEDIVSNDDGSLEVLTRPDEWLDIKNRLVDAGLEPESAEVTMRAATDVRVERDDAEKILRLFDMLDDLDDTQNVYSNADLPDEVLAEQA</sequence>
<dbReference type="Gene3D" id="1.10.10.200">
    <property type="match status" value="1"/>
</dbReference>
<dbReference type="GO" id="GO:0003677">
    <property type="term" value="F:DNA binding"/>
    <property type="evidence" value="ECO:0007669"/>
    <property type="project" value="UniProtKB-UniRule"/>
</dbReference>
<dbReference type="GO" id="GO:0005829">
    <property type="term" value="C:cytosol"/>
    <property type="evidence" value="ECO:0007669"/>
    <property type="project" value="TreeGrafter"/>
</dbReference>
<evidence type="ECO:0000256" key="3">
    <source>
        <dbReference type="ARBA" id="ARBA00023015"/>
    </source>
</evidence>
<keyword evidence="3 6" id="KW-0805">Transcription regulation</keyword>
<name>A0AAE3L2A2_9GAMM</name>
<dbReference type="InterPro" id="IPR029072">
    <property type="entry name" value="YebC-like"/>
</dbReference>
<dbReference type="NCBIfam" id="TIGR01033">
    <property type="entry name" value="YebC/PmpR family DNA-binding transcriptional regulator"/>
    <property type="match status" value="1"/>
</dbReference>
<dbReference type="FunFam" id="3.30.70.980:FF:000002">
    <property type="entry name" value="Probable transcriptional regulatory protein YebC"/>
    <property type="match status" value="1"/>
</dbReference>
<evidence type="ECO:0000313" key="11">
    <source>
        <dbReference type="Proteomes" id="UP001204445"/>
    </source>
</evidence>
<dbReference type="NCBIfam" id="NF009044">
    <property type="entry name" value="PRK12378.1"/>
    <property type="match status" value="1"/>
</dbReference>
<dbReference type="PANTHER" id="PTHR12532:SF6">
    <property type="entry name" value="TRANSCRIPTIONAL REGULATORY PROTEIN YEBC-RELATED"/>
    <property type="match status" value="1"/>
</dbReference>
<evidence type="ECO:0000256" key="4">
    <source>
        <dbReference type="ARBA" id="ARBA00023125"/>
    </source>
</evidence>
<dbReference type="InterPro" id="IPR048300">
    <property type="entry name" value="TACO1_YebC-like_2nd/3rd_dom"/>
</dbReference>
<keyword evidence="4 6" id="KW-0238">DNA-binding</keyword>
<evidence type="ECO:0000259" key="8">
    <source>
        <dbReference type="Pfam" id="PF01709"/>
    </source>
</evidence>
<comment type="similarity">
    <text evidence="1 6">Belongs to the TACO1 family.</text>
</comment>
<dbReference type="HAMAP" id="MF_00693">
    <property type="entry name" value="Transcrip_reg_TACO1"/>
    <property type="match status" value="1"/>
</dbReference>
<feature type="domain" description="TACO1/YebC-like N-terminal" evidence="9">
    <location>
        <begin position="5"/>
        <end position="76"/>
    </location>
</feature>
<dbReference type="InterPro" id="IPR002876">
    <property type="entry name" value="Transcrip_reg_TACO1-like"/>
</dbReference>
<keyword evidence="5 6" id="KW-0804">Transcription</keyword>
<comment type="subcellular location">
    <subcellularLocation>
        <location evidence="6">Cytoplasm</location>
    </subcellularLocation>
</comment>
<comment type="caution">
    <text evidence="10">The sequence shown here is derived from an EMBL/GenBank/DDBJ whole genome shotgun (WGS) entry which is preliminary data.</text>
</comment>
<dbReference type="InterPro" id="IPR049083">
    <property type="entry name" value="TACO1_YebC_N"/>
</dbReference>
<dbReference type="RefSeq" id="WP_259056613.1">
    <property type="nucleotide sequence ID" value="NZ_JANUCT010000017.1"/>
</dbReference>
<evidence type="ECO:0000256" key="6">
    <source>
        <dbReference type="HAMAP-Rule" id="MF_00693"/>
    </source>
</evidence>
<organism evidence="10 11">
    <name type="scientific">Methylohalomonas lacus</name>
    <dbReference type="NCBI Taxonomy" id="398773"/>
    <lineage>
        <taxon>Bacteria</taxon>
        <taxon>Pseudomonadati</taxon>
        <taxon>Pseudomonadota</taxon>
        <taxon>Gammaproteobacteria</taxon>
        <taxon>Methylohalomonadales</taxon>
        <taxon>Methylohalomonadaceae</taxon>
        <taxon>Methylohalomonas</taxon>
    </lineage>
</organism>
<dbReference type="AlphaFoldDB" id="A0AAE3L2A2"/>
<keyword evidence="2 6" id="KW-0963">Cytoplasm</keyword>
<dbReference type="InterPro" id="IPR026564">
    <property type="entry name" value="Transcrip_reg_TACO1-like_dom3"/>
</dbReference>
<feature type="region of interest" description="Disordered" evidence="7">
    <location>
        <begin position="1"/>
        <end position="21"/>
    </location>
</feature>
<reference evidence="10" key="1">
    <citation type="submission" date="2022-08" db="EMBL/GenBank/DDBJ databases">
        <title>Genomic Encyclopedia of Type Strains, Phase III (KMG-III): the genomes of soil and plant-associated and newly described type strains.</title>
        <authorList>
            <person name="Whitman W."/>
        </authorList>
    </citation>
    <scope>NUCLEOTIDE SEQUENCE</scope>
    <source>
        <strain evidence="10">HMT 1</strain>
    </source>
</reference>
<dbReference type="SUPFAM" id="SSF75625">
    <property type="entry name" value="YebC-like"/>
    <property type="match status" value="1"/>
</dbReference>
<proteinExistence type="inferred from homology"/>
<dbReference type="PANTHER" id="PTHR12532">
    <property type="entry name" value="TRANSLATIONAL ACTIVATOR OF CYTOCHROME C OXIDASE 1"/>
    <property type="match status" value="1"/>
</dbReference>
<dbReference type="Pfam" id="PF20772">
    <property type="entry name" value="TACO1_YebC_N"/>
    <property type="match status" value="1"/>
</dbReference>
<dbReference type="EMBL" id="JANUCT010000017">
    <property type="protein sequence ID" value="MCS3904181.1"/>
    <property type="molecule type" value="Genomic_DNA"/>
</dbReference>
<evidence type="ECO:0000256" key="2">
    <source>
        <dbReference type="ARBA" id="ARBA00022490"/>
    </source>
</evidence>
<evidence type="ECO:0000256" key="7">
    <source>
        <dbReference type="SAM" id="MobiDB-lite"/>
    </source>
</evidence>